<dbReference type="InterPro" id="IPR001356">
    <property type="entry name" value="HD"/>
</dbReference>
<evidence type="ECO:0000256" key="1">
    <source>
        <dbReference type="ARBA" id="ARBA00004123"/>
    </source>
</evidence>
<keyword evidence="7" id="KW-1185">Reference proteome</keyword>
<dbReference type="InterPro" id="IPR009057">
    <property type="entry name" value="Homeodomain-like_sf"/>
</dbReference>
<keyword evidence="3 5" id="KW-0371">Homeobox</keyword>
<sequence>MSLNTFDELLSNVYRLTEQDDYDGMVANRQVIENYLINNKYSHALRSIFQQLKNRSLTTPEIQPQQDMVLKNKLLDKRIEQISINQRNCAFSDDQYDRPLANMNVELVNHYTNIAANFESDAQKLRVTLQEALTAQSYIRPITESDKCKAFNGIEKKISINNALLKEELLNYLMYINVQHNKKRGRRNFPKEATTILEKYFNEHIDRPYPDEQEKLLLAEKCNLTTTQITNWFGNKRIRCMRKKKLLLKEKESIENA</sequence>
<keyword evidence="4 5" id="KW-0539">Nucleus</keyword>
<dbReference type="InterPro" id="IPR008422">
    <property type="entry name" value="KN_HD"/>
</dbReference>
<dbReference type="WBParaSite" id="SPAL_0001293200.1">
    <property type="protein sequence ID" value="SPAL_0001293200.1"/>
    <property type="gene ID" value="SPAL_0001293200"/>
</dbReference>
<dbReference type="PROSITE" id="PS50071">
    <property type="entry name" value="HOMEOBOX_2"/>
    <property type="match status" value="1"/>
</dbReference>
<feature type="DNA-binding region" description="Homeobox" evidence="5">
    <location>
        <begin position="182"/>
        <end position="244"/>
    </location>
</feature>
<dbReference type="Gene3D" id="1.10.10.60">
    <property type="entry name" value="Homeodomain-like"/>
    <property type="match status" value="1"/>
</dbReference>
<evidence type="ECO:0000313" key="8">
    <source>
        <dbReference type="WBParaSite" id="SPAL_0001293200.1"/>
    </source>
</evidence>
<evidence type="ECO:0000256" key="5">
    <source>
        <dbReference type="PROSITE-ProRule" id="PRU00108"/>
    </source>
</evidence>
<dbReference type="SUPFAM" id="SSF46689">
    <property type="entry name" value="Homeodomain-like"/>
    <property type="match status" value="1"/>
</dbReference>
<protein>
    <submittedName>
        <fullName evidence="8">Homeobox domain-containing protein</fullName>
    </submittedName>
</protein>
<name>A0A0N5C4Q1_STREA</name>
<proteinExistence type="predicted"/>
<dbReference type="SMART" id="SM00389">
    <property type="entry name" value="HOX"/>
    <property type="match status" value="1"/>
</dbReference>
<dbReference type="InterPro" id="IPR050224">
    <property type="entry name" value="TALE_homeobox"/>
</dbReference>
<dbReference type="GO" id="GO:0005634">
    <property type="term" value="C:nucleus"/>
    <property type="evidence" value="ECO:0007669"/>
    <property type="project" value="UniProtKB-SubCell"/>
</dbReference>
<dbReference type="Proteomes" id="UP000046392">
    <property type="component" value="Unplaced"/>
</dbReference>
<dbReference type="AlphaFoldDB" id="A0A0N5C4Q1"/>
<evidence type="ECO:0000256" key="4">
    <source>
        <dbReference type="ARBA" id="ARBA00023242"/>
    </source>
</evidence>
<reference evidence="8" key="1">
    <citation type="submission" date="2017-02" db="UniProtKB">
        <authorList>
            <consortium name="WormBaseParasite"/>
        </authorList>
    </citation>
    <scope>IDENTIFICATION</scope>
</reference>
<evidence type="ECO:0000313" key="7">
    <source>
        <dbReference type="Proteomes" id="UP000046392"/>
    </source>
</evidence>
<dbReference type="STRING" id="174720.A0A0N5C4Q1"/>
<dbReference type="CDD" id="cd00086">
    <property type="entry name" value="homeodomain"/>
    <property type="match status" value="1"/>
</dbReference>
<comment type="subcellular location">
    <subcellularLocation>
        <location evidence="1 5">Nucleus</location>
    </subcellularLocation>
</comment>
<evidence type="ECO:0000256" key="3">
    <source>
        <dbReference type="ARBA" id="ARBA00023155"/>
    </source>
</evidence>
<accession>A0A0N5C4Q1</accession>
<evidence type="ECO:0000259" key="6">
    <source>
        <dbReference type="PROSITE" id="PS50071"/>
    </source>
</evidence>
<evidence type="ECO:0000256" key="2">
    <source>
        <dbReference type="ARBA" id="ARBA00023125"/>
    </source>
</evidence>
<dbReference type="GO" id="GO:0000987">
    <property type="term" value="F:cis-regulatory region sequence-specific DNA binding"/>
    <property type="evidence" value="ECO:0007669"/>
    <property type="project" value="UniProtKB-ARBA"/>
</dbReference>
<dbReference type="Pfam" id="PF05920">
    <property type="entry name" value="Homeobox_KN"/>
    <property type="match status" value="1"/>
</dbReference>
<feature type="domain" description="Homeobox" evidence="6">
    <location>
        <begin position="180"/>
        <end position="243"/>
    </location>
</feature>
<dbReference type="GO" id="GO:0006355">
    <property type="term" value="P:regulation of DNA-templated transcription"/>
    <property type="evidence" value="ECO:0007669"/>
    <property type="project" value="InterPro"/>
</dbReference>
<dbReference type="PANTHER" id="PTHR11850">
    <property type="entry name" value="HOMEOBOX PROTEIN TRANSCRIPTION FACTORS"/>
    <property type="match status" value="1"/>
</dbReference>
<keyword evidence="2 5" id="KW-0238">DNA-binding</keyword>
<organism evidence="7 8">
    <name type="scientific">Strongyloides papillosus</name>
    <name type="common">Intestinal threadworm</name>
    <dbReference type="NCBI Taxonomy" id="174720"/>
    <lineage>
        <taxon>Eukaryota</taxon>
        <taxon>Metazoa</taxon>
        <taxon>Ecdysozoa</taxon>
        <taxon>Nematoda</taxon>
        <taxon>Chromadorea</taxon>
        <taxon>Rhabditida</taxon>
        <taxon>Tylenchina</taxon>
        <taxon>Panagrolaimomorpha</taxon>
        <taxon>Strongyloidoidea</taxon>
        <taxon>Strongyloididae</taxon>
        <taxon>Strongyloides</taxon>
    </lineage>
</organism>